<keyword evidence="9" id="KW-1133">Transmembrane helix</keyword>
<feature type="domain" description="Histidine kinase" evidence="10">
    <location>
        <begin position="495"/>
        <end position="583"/>
    </location>
</feature>
<dbReference type="Gene3D" id="1.25.40.10">
    <property type="entry name" value="Tetratricopeptide repeat domain"/>
    <property type="match status" value="2"/>
</dbReference>
<evidence type="ECO:0000256" key="6">
    <source>
        <dbReference type="ARBA" id="ARBA00022777"/>
    </source>
</evidence>
<evidence type="ECO:0000313" key="11">
    <source>
        <dbReference type="EMBL" id="MCL9808682.1"/>
    </source>
</evidence>
<keyword evidence="6 11" id="KW-0418">Kinase</keyword>
<dbReference type="CDD" id="cd16917">
    <property type="entry name" value="HATPase_UhpB-NarQ-NarX-like"/>
    <property type="match status" value="1"/>
</dbReference>
<accession>A0ABT0TMH2</accession>
<dbReference type="Pfam" id="PF02518">
    <property type="entry name" value="HATPase_c"/>
    <property type="match status" value="1"/>
</dbReference>
<evidence type="ECO:0000256" key="9">
    <source>
        <dbReference type="SAM" id="Phobius"/>
    </source>
</evidence>
<sequence length="583" mass="67613">MIKNPIYIILFLYNFCFGFQNKKTETDSISYYKENNDPIKAINFANKQANSSLKKRNFKKYCDLKYEQALLYESFNDVENAIKILFESRKIAEKNHLYDKLVDIHWKVGNLYTTSFEFQKAQSHLHKAKKNAEKLKDTVLLSKTHQGLCRYHGTVDSDSLKYYIDKVALYTKNSKDLKEKSKAYDNYVFYYNKLKKFDLAKEYAQKSIETALLTKDPVVIATAKVNAALIEMEGERNYKKAIEIYESVLKLFPNNENTKIVASCFLNASYAYEKIGDYKKALEYSNKYFELYDSMINGRIEKATREIETKYQLDKAALIFKEKENIIVEKQKRNQNISLLLAFLLLLSGLIFYFYYQNLVLKQKNKLKNIDNDLQFKIISATLDGQDQERNKISQVLHDNVSATLSSVGLHLSAFETSLSNEQREDLKKTRLLLKQAHDKVRDLSHELVSPLLVKFGLQFALSDLCEKNSNTLLKITYHSLIPNSKKFDIEFETKIYYIVSELINNIIKHSQATEAQLNVYEENDYFCFVLKDNGKGFENDSVHKTEGFGLTQIKARVKNMQGTVVIKSKKGEGTAIIIKVKE</sequence>
<dbReference type="SUPFAM" id="SSF48452">
    <property type="entry name" value="TPR-like"/>
    <property type="match status" value="2"/>
</dbReference>
<dbReference type="InterPro" id="IPR011712">
    <property type="entry name" value="Sig_transdc_His_kin_sub3_dim/P"/>
</dbReference>
<keyword evidence="4" id="KW-0808">Transferase</keyword>
<keyword evidence="3" id="KW-0597">Phosphoprotein</keyword>
<dbReference type="Gene3D" id="3.30.565.10">
    <property type="entry name" value="Histidine kinase-like ATPase, C-terminal domain"/>
    <property type="match status" value="1"/>
</dbReference>
<dbReference type="Pfam" id="PF07730">
    <property type="entry name" value="HisKA_3"/>
    <property type="match status" value="1"/>
</dbReference>
<keyword evidence="12" id="KW-1185">Reference proteome</keyword>
<dbReference type="GO" id="GO:0016301">
    <property type="term" value="F:kinase activity"/>
    <property type="evidence" value="ECO:0007669"/>
    <property type="project" value="UniProtKB-KW"/>
</dbReference>
<keyword evidence="5" id="KW-0547">Nucleotide-binding</keyword>
<dbReference type="EC" id="2.7.13.3" evidence="2"/>
<keyword evidence="9" id="KW-0472">Membrane</keyword>
<gene>
    <name evidence="11" type="ORF">NAT50_04845</name>
</gene>
<organism evidence="11 12">
    <name type="scientific">Flavobacterium luminosum</name>
    <dbReference type="NCBI Taxonomy" id="2949086"/>
    <lineage>
        <taxon>Bacteria</taxon>
        <taxon>Pseudomonadati</taxon>
        <taxon>Bacteroidota</taxon>
        <taxon>Flavobacteriia</taxon>
        <taxon>Flavobacteriales</taxon>
        <taxon>Flavobacteriaceae</taxon>
        <taxon>Flavobacterium</taxon>
    </lineage>
</organism>
<feature type="transmembrane region" description="Helical" evidence="9">
    <location>
        <begin position="337"/>
        <end position="356"/>
    </location>
</feature>
<reference evidence="11 12" key="1">
    <citation type="submission" date="2022-05" db="EMBL/GenBank/DDBJ databases">
        <title>Flavobacterium sp., isolated from activated sludge.</title>
        <authorList>
            <person name="Ran Q."/>
        </authorList>
    </citation>
    <scope>NUCLEOTIDE SEQUENCE [LARGE SCALE GENOMIC DNA]</scope>
    <source>
        <strain evidence="11 12">HXWNR70</strain>
    </source>
</reference>
<dbReference type="InterPro" id="IPR005467">
    <property type="entry name" value="His_kinase_dom"/>
</dbReference>
<evidence type="ECO:0000256" key="5">
    <source>
        <dbReference type="ARBA" id="ARBA00022741"/>
    </source>
</evidence>
<dbReference type="InterPro" id="IPR011990">
    <property type="entry name" value="TPR-like_helical_dom_sf"/>
</dbReference>
<evidence type="ECO:0000256" key="4">
    <source>
        <dbReference type="ARBA" id="ARBA00022679"/>
    </source>
</evidence>
<dbReference type="EMBL" id="JAMLJM010000002">
    <property type="protein sequence ID" value="MCL9808682.1"/>
    <property type="molecule type" value="Genomic_DNA"/>
</dbReference>
<dbReference type="InterPro" id="IPR036890">
    <property type="entry name" value="HATPase_C_sf"/>
</dbReference>
<dbReference type="InterPro" id="IPR050482">
    <property type="entry name" value="Sensor_HK_TwoCompSys"/>
</dbReference>
<evidence type="ECO:0000256" key="1">
    <source>
        <dbReference type="ARBA" id="ARBA00000085"/>
    </source>
</evidence>
<dbReference type="Gene3D" id="1.20.5.1930">
    <property type="match status" value="1"/>
</dbReference>
<name>A0ABT0TMH2_9FLAO</name>
<evidence type="ECO:0000256" key="3">
    <source>
        <dbReference type="ARBA" id="ARBA00022553"/>
    </source>
</evidence>
<dbReference type="PANTHER" id="PTHR24421">
    <property type="entry name" value="NITRATE/NITRITE SENSOR PROTEIN NARX-RELATED"/>
    <property type="match status" value="1"/>
</dbReference>
<comment type="catalytic activity">
    <reaction evidence="1">
        <text>ATP + protein L-histidine = ADP + protein N-phospho-L-histidine.</text>
        <dbReference type="EC" id="2.7.13.3"/>
    </reaction>
</comment>
<evidence type="ECO:0000313" key="12">
    <source>
        <dbReference type="Proteomes" id="UP001317191"/>
    </source>
</evidence>
<evidence type="ECO:0000259" key="10">
    <source>
        <dbReference type="PROSITE" id="PS50109"/>
    </source>
</evidence>
<comment type="caution">
    <text evidence="11">The sequence shown here is derived from an EMBL/GenBank/DDBJ whole genome shotgun (WGS) entry which is preliminary data.</text>
</comment>
<evidence type="ECO:0000256" key="2">
    <source>
        <dbReference type="ARBA" id="ARBA00012438"/>
    </source>
</evidence>
<evidence type="ECO:0000256" key="8">
    <source>
        <dbReference type="ARBA" id="ARBA00023012"/>
    </source>
</evidence>
<evidence type="ECO:0000256" key="7">
    <source>
        <dbReference type="ARBA" id="ARBA00022840"/>
    </source>
</evidence>
<keyword evidence="8" id="KW-0902">Two-component regulatory system</keyword>
<keyword evidence="7" id="KW-0067">ATP-binding</keyword>
<dbReference type="PROSITE" id="PS50109">
    <property type="entry name" value="HIS_KIN"/>
    <property type="match status" value="1"/>
</dbReference>
<dbReference type="InterPro" id="IPR019734">
    <property type="entry name" value="TPR_rpt"/>
</dbReference>
<dbReference type="SMART" id="SM00028">
    <property type="entry name" value="TPR"/>
    <property type="match status" value="4"/>
</dbReference>
<proteinExistence type="predicted"/>
<dbReference type="InterPro" id="IPR003594">
    <property type="entry name" value="HATPase_dom"/>
</dbReference>
<dbReference type="RefSeq" id="WP_250591977.1">
    <property type="nucleotide sequence ID" value="NZ_JAMLJM010000002.1"/>
</dbReference>
<protein>
    <recommendedName>
        <fullName evidence="2">histidine kinase</fullName>
        <ecNumber evidence="2">2.7.13.3</ecNumber>
    </recommendedName>
</protein>
<dbReference type="SUPFAM" id="SSF55874">
    <property type="entry name" value="ATPase domain of HSP90 chaperone/DNA topoisomerase II/histidine kinase"/>
    <property type="match status" value="1"/>
</dbReference>
<dbReference type="PANTHER" id="PTHR24421:SF10">
    <property type="entry name" value="NITRATE_NITRITE SENSOR PROTEIN NARQ"/>
    <property type="match status" value="1"/>
</dbReference>
<keyword evidence="9" id="KW-0812">Transmembrane</keyword>
<dbReference type="Proteomes" id="UP001317191">
    <property type="component" value="Unassembled WGS sequence"/>
</dbReference>